<dbReference type="EMBL" id="CP016503">
    <property type="protein sequence ID" value="ANV98030.1"/>
    <property type="molecule type" value="Genomic_DNA"/>
</dbReference>
<dbReference type="PANTHER" id="PTHR30443:SF2">
    <property type="entry name" value="PHOSPHOETHANOLAMINE TRANSFERASE EPTC"/>
    <property type="match status" value="1"/>
</dbReference>
<evidence type="ECO:0000259" key="8">
    <source>
        <dbReference type="Pfam" id="PF00884"/>
    </source>
</evidence>
<feature type="transmembrane region" description="Helical" evidence="7">
    <location>
        <begin position="124"/>
        <end position="144"/>
    </location>
</feature>
<dbReference type="AlphaFoldDB" id="A0A1B1U5K2"/>
<evidence type="ECO:0000256" key="2">
    <source>
        <dbReference type="ARBA" id="ARBA00022475"/>
    </source>
</evidence>
<comment type="subcellular location">
    <subcellularLocation>
        <location evidence="1">Cell membrane</location>
        <topology evidence="1">Multi-pass membrane protein</topology>
    </subcellularLocation>
</comment>
<dbReference type="Pfam" id="PF00884">
    <property type="entry name" value="Sulfatase"/>
    <property type="match status" value="1"/>
</dbReference>
<dbReference type="InterPro" id="IPR058130">
    <property type="entry name" value="PEA_transf_C"/>
</dbReference>
<dbReference type="KEGG" id="het:BBW65_04085"/>
<organism evidence="9 10">
    <name type="scientific">Helicobacter enhydrae</name>
    <dbReference type="NCBI Taxonomy" id="222136"/>
    <lineage>
        <taxon>Bacteria</taxon>
        <taxon>Pseudomonadati</taxon>
        <taxon>Campylobacterota</taxon>
        <taxon>Epsilonproteobacteria</taxon>
        <taxon>Campylobacterales</taxon>
        <taxon>Helicobacteraceae</taxon>
        <taxon>Helicobacter</taxon>
    </lineage>
</organism>
<dbReference type="STRING" id="222136.BBW65_04085"/>
<evidence type="ECO:0000256" key="4">
    <source>
        <dbReference type="ARBA" id="ARBA00022692"/>
    </source>
</evidence>
<keyword evidence="10" id="KW-1185">Reference proteome</keyword>
<keyword evidence="4 7" id="KW-0812">Transmembrane</keyword>
<keyword evidence="6 7" id="KW-0472">Membrane</keyword>
<protein>
    <recommendedName>
        <fullName evidence="8">Sulfatase N-terminal domain-containing protein</fullName>
    </recommendedName>
</protein>
<feature type="transmembrane region" description="Helical" evidence="7">
    <location>
        <begin position="156"/>
        <end position="176"/>
    </location>
</feature>
<sequence length="564" mass="65194">MQKIYRNFFDNQMLFFRTYIFIFGLYAYDYLLLLIDNNVSLGSLFFGFFSSCILAAFLCLIAMFPKKISRYLMWLSSLISCAVFLIDIFCWITFEAPLSATMLITAFETNLQESLSFVELYFNFRILGAFLLTSLYAYLCFFVGNQKTFKYSGGGGLLFLSPFVLLGLCFALYDFYTLKNDFSGCQYKKSFSFLIPMRQICAFNLAFNDNKQTKDLLDKLKTDFQTQSTEFTRKNKIENIVLILGESTQKNHMQIYGYDLPTTPNLAKLDTKNLIIYNNVISPHAQTTLSLRKVLTFLNYENEDNKQDVYTLGNLITLFNQANYSTFWISNQLGKTHGGVTSVIATSSKKYNFASQYKQNFEEVFHDGKLLPIIDMEQNSNKEKYNLFVIHLMGTHASYGNRYPPHFSFFDDSLYHGKKQRTIARYDNAVLYNDYVVSEIIKKFTNRDAIVIYISDHGEELYENNSDFAGHSDDRISKPMVEIPMLVYVSDLFIQNHPILYTQLQSSVDSKYMTDDLIHTILDIAGIKTLGFDPTRSIINQKFNPNRIRMIGGKNGKNYDAINR</sequence>
<dbReference type="GO" id="GO:0016776">
    <property type="term" value="F:phosphotransferase activity, phosphate group as acceptor"/>
    <property type="evidence" value="ECO:0007669"/>
    <property type="project" value="TreeGrafter"/>
</dbReference>
<dbReference type="Gene3D" id="3.40.720.10">
    <property type="entry name" value="Alkaline Phosphatase, subunit A"/>
    <property type="match status" value="1"/>
</dbReference>
<keyword evidence="5 7" id="KW-1133">Transmembrane helix</keyword>
<dbReference type="Proteomes" id="UP000092884">
    <property type="component" value="Chromosome"/>
</dbReference>
<accession>A0A1B1U5K2</accession>
<proteinExistence type="predicted"/>
<dbReference type="InterPro" id="IPR000917">
    <property type="entry name" value="Sulfatase_N"/>
</dbReference>
<evidence type="ECO:0000313" key="9">
    <source>
        <dbReference type="EMBL" id="ANV98030.1"/>
    </source>
</evidence>
<evidence type="ECO:0000256" key="3">
    <source>
        <dbReference type="ARBA" id="ARBA00022679"/>
    </source>
</evidence>
<evidence type="ECO:0000313" key="10">
    <source>
        <dbReference type="Proteomes" id="UP000092884"/>
    </source>
</evidence>
<dbReference type="PANTHER" id="PTHR30443">
    <property type="entry name" value="INNER MEMBRANE PROTEIN"/>
    <property type="match status" value="1"/>
</dbReference>
<feature type="transmembrane region" description="Helical" evidence="7">
    <location>
        <begin position="41"/>
        <end position="64"/>
    </location>
</feature>
<evidence type="ECO:0000256" key="1">
    <source>
        <dbReference type="ARBA" id="ARBA00004651"/>
    </source>
</evidence>
<keyword evidence="3" id="KW-0808">Transferase</keyword>
<evidence type="ECO:0000256" key="7">
    <source>
        <dbReference type="SAM" id="Phobius"/>
    </source>
</evidence>
<name>A0A1B1U5K2_9HELI</name>
<evidence type="ECO:0000256" key="6">
    <source>
        <dbReference type="ARBA" id="ARBA00023136"/>
    </source>
</evidence>
<dbReference type="RefSeq" id="WP_066340105.1">
    <property type="nucleotide sequence ID" value="NZ_CP016503.1"/>
</dbReference>
<dbReference type="GO" id="GO:0009244">
    <property type="term" value="P:lipopolysaccharide core region biosynthetic process"/>
    <property type="evidence" value="ECO:0007669"/>
    <property type="project" value="TreeGrafter"/>
</dbReference>
<keyword evidence="2" id="KW-1003">Cell membrane</keyword>
<evidence type="ECO:0000256" key="5">
    <source>
        <dbReference type="ARBA" id="ARBA00022989"/>
    </source>
</evidence>
<feature type="domain" description="Sulfatase N-terminal" evidence="8">
    <location>
        <begin position="239"/>
        <end position="527"/>
    </location>
</feature>
<dbReference type="InterPro" id="IPR040423">
    <property type="entry name" value="PEA_transferase"/>
</dbReference>
<dbReference type="SUPFAM" id="SSF53649">
    <property type="entry name" value="Alkaline phosphatase-like"/>
    <property type="match status" value="1"/>
</dbReference>
<feature type="transmembrane region" description="Helical" evidence="7">
    <location>
        <begin position="71"/>
        <end position="94"/>
    </location>
</feature>
<dbReference type="InterPro" id="IPR017850">
    <property type="entry name" value="Alkaline_phosphatase_core_sf"/>
</dbReference>
<dbReference type="OrthoDB" id="9786870at2"/>
<reference evidence="10" key="1">
    <citation type="submission" date="2016-07" db="EMBL/GenBank/DDBJ databases">
        <authorList>
            <person name="Florea S."/>
            <person name="Webb J.S."/>
            <person name="Jaromczyk J."/>
            <person name="Schardl C.L."/>
        </authorList>
    </citation>
    <scope>NUCLEOTIDE SEQUENCE [LARGE SCALE GENOMIC DNA]</scope>
    <source>
        <strain evidence="10">MIT 01-6242</strain>
    </source>
</reference>
<gene>
    <name evidence="9" type="ORF">BBW65_04085</name>
</gene>
<feature type="transmembrane region" description="Helical" evidence="7">
    <location>
        <begin position="14"/>
        <end position="35"/>
    </location>
</feature>
<dbReference type="CDD" id="cd16017">
    <property type="entry name" value="LptA"/>
    <property type="match status" value="1"/>
</dbReference>
<dbReference type="GO" id="GO:0005886">
    <property type="term" value="C:plasma membrane"/>
    <property type="evidence" value="ECO:0007669"/>
    <property type="project" value="UniProtKB-SubCell"/>
</dbReference>